<protein>
    <submittedName>
        <fullName evidence="4">DUF2312 domain-containing protein</fullName>
    </submittedName>
</protein>
<evidence type="ECO:0000313" key="5">
    <source>
        <dbReference type="Proteomes" id="UP000218784"/>
    </source>
</evidence>
<dbReference type="Proteomes" id="UP000218784">
    <property type="component" value="Unassembled WGS sequence"/>
</dbReference>
<keyword evidence="5" id="KW-1185">Reference proteome</keyword>
<evidence type="ECO:0000259" key="3">
    <source>
        <dbReference type="Pfam" id="PF10073"/>
    </source>
</evidence>
<feature type="coiled-coil region" evidence="1">
    <location>
        <begin position="60"/>
        <end position="87"/>
    </location>
</feature>
<accession>A0A2A4I1U0</accession>
<evidence type="ECO:0000256" key="2">
    <source>
        <dbReference type="SAM" id="MobiDB-lite"/>
    </source>
</evidence>
<keyword evidence="1" id="KW-0175">Coiled coil</keyword>
<feature type="domain" description="GapR-like DNA-binding" evidence="3">
    <location>
        <begin position="56"/>
        <end position="127"/>
    </location>
</feature>
<dbReference type="AlphaFoldDB" id="A0A2A4I1U0"/>
<reference evidence="4 5" key="1">
    <citation type="submission" date="2017-09" db="EMBL/GenBank/DDBJ databases">
        <title>Sphingomonas ginsenosidimutans KACC 14949, whole genome shotgun sequence.</title>
        <authorList>
            <person name="Feng G."/>
            <person name="Zhu H."/>
        </authorList>
    </citation>
    <scope>NUCLEOTIDE SEQUENCE [LARGE SCALE GENOMIC DNA]</scope>
    <source>
        <strain evidence="4 5">KACC 14949</strain>
    </source>
</reference>
<proteinExistence type="predicted"/>
<dbReference type="GO" id="GO:0003677">
    <property type="term" value="F:DNA binding"/>
    <property type="evidence" value="ECO:0007669"/>
    <property type="project" value="InterPro"/>
</dbReference>
<feature type="compositionally biased region" description="Acidic residues" evidence="2">
    <location>
        <begin position="30"/>
        <end position="40"/>
    </location>
</feature>
<dbReference type="Pfam" id="PF10073">
    <property type="entry name" value="GapR_DNA-bd"/>
    <property type="match status" value="1"/>
</dbReference>
<dbReference type="NCBIfam" id="NF010247">
    <property type="entry name" value="PRK13694.1"/>
    <property type="match status" value="1"/>
</dbReference>
<dbReference type="InterPro" id="IPR046367">
    <property type="entry name" value="GapR-like_DNA-bd"/>
</dbReference>
<evidence type="ECO:0000256" key="1">
    <source>
        <dbReference type="SAM" id="Coils"/>
    </source>
</evidence>
<gene>
    <name evidence="4" type="ORF">COA17_07445</name>
</gene>
<feature type="region of interest" description="Disordered" evidence="2">
    <location>
        <begin position="25"/>
        <end position="51"/>
    </location>
</feature>
<dbReference type="EMBL" id="NWVD01000002">
    <property type="protein sequence ID" value="PCG09888.1"/>
    <property type="molecule type" value="Genomic_DNA"/>
</dbReference>
<organism evidence="4 5">
    <name type="scientific">Sphingomonas ginsenosidimutans</name>
    <dbReference type="NCBI Taxonomy" id="862134"/>
    <lineage>
        <taxon>Bacteria</taxon>
        <taxon>Pseudomonadati</taxon>
        <taxon>Pseudomonadota</taxon>
        <taxon>Alphaproteobacteria</taxon>
        <taxon>Sphingomonadales</taxon>
        <taxon>Sphingomonadaceae</taxon>
        <taxon>Sphingomonas</taxon>
    </lineage>
</organism>
<comment type="caution">
    <text evidence="4">The sequence shown here is derived from an EMBL/GenBank/DDBJ whole genome shotgun (WGS) entry which is preliminary data.</text>
</comment>
<evidence type="ECO:0000313" key="4">
    <source>
        <dbReference type="EMBL" id="PCG09888.1"/>
    </source>
</evidence>
<name>A0A2A4I1U0_9SPHN</name>
<sequence length="129" mass="13895">MARALTGAGWIGERRDGGAVVYVPAPADDGAGDDAGDDDAGVSAGHNSGETVEGVAADQVRLLIERIERLDEERKGIAEDIKDVFAEAKSRGYDPKALRGILRIRAKPREQQQEETAILEVYMRALGMM</sequence>